<dbReference type="STRING" id="301148.B4135_2554"/>
<comment type="caution">
    <text evidence="1">The sequence shown here is derived from an EMBL/GenBank/DDBJ whole genome shotgun (WGS) entry which is preliminary data.</text>
</comment>
<dbReference type="Proteomes" id="UP000075683">
    <property type="component" value="Unassembled WGS sequence"/>
</dbReference>
<accession>A0A150LZD4</accession>
<evidence type="ECO:0000313" key="1">
    <source>
        <dbReference type="EMBL" id="KYD17342.1"/>
    </source>
</evidence>
<protein>
    <submittedName>
        <fullName evidence="1">Uncharacterized protein</fullName>
    </submittedName>
</protein>
<sequence length="52" mass="5749">MPFDGHWIRQSDEVSLSMGFPSASVFPEEATLSLPSVPFSVRGCVLFLLFLC</sequence>
<organism evidence="1 2">
    <name type="scientific">Caldibacillus debilis</name>
    <dbReference type="NCBI Taxonomy" id="301148"/>
    <lineage>
        <taxon>Bacteria</taxon>
        <taxon>Bacillati</taxon>
        <taxon>Bacillota</taxon>
        <taxon>Bacilli</taxon>
        <taxon>Bacillales</taxon>
        <taxon>Bacillaceae</taxon>
        <taxon>Caldibacillus</taxon>
    </lineage>
</organism>
<gene>
    <name evidence="1" type="ORF">B4135_2554</name>
</gene>
<reference evidence="1 2" key="1">
    <citation type="submission" date="2016-01" db="EMBL/GenBank/DDBJ databases">
        <title>Draft Genome Sequences of Seven Thermophilic Sporeformers Isolated from Foods.</title>
        <authorList>
            <person name="Berendsen E.M."/>
            <person name="Wells-Bennik M.H."/>
            <person name="Krawcyk A.O."/>
            <person name="De Jong A."/>
            <person name="Holsappel S."/>
            <person name="Eijlander R.T."/>
            <person name="Kuipers O.P."/>
        </authorList>
    </citation>
    <scope>NUCLEOTIDE SEQUENCE [LARGE SCALE GENOMIC DNA]</scope>
    <source>
        <strain evidence="1 2">B4135</strain>
    </source>
</reference>
<proteinExistence type="predicted"/>
<name>A0A150LZD4_9BACI</name>
<evidence type="ECO:0000313" key="2">
    <source>
        <dbReference type="Proteomes" id="UP000075683"/>
    </source>
</evidence>
<dbReference type="AlphaFoldDB" id="A0A150LZD4"/>
<dbReference type="EMBL" id="LQYT01000057">
    <property type="protein sequence ID" value="KYD17342.1"/>
    <property type="molecule type" value="Genomic_DNA"/>
</dbReference>